<accession>A0A6J4KVK0</accession>
<feature type="compositionally biased region" description="Basic and acidic residues" evidence="1">
    <location>
        <begin position="186"/>
        <end position="203"/>
    </location>
</feature>
<feature type="non-terminal residue" evidence="2">
    <location>
        <position position="332"/>
    </location>
</feature>
<organism evidence="2">
    <name type="scientific">uncultured Gemmatimonadaceae bacterium</name>
    <dbReference type="NCBI Taxonomy" id="246130"/>
    <lineage>
        <taxon>Bacteria</taxon>
        <taxon>Pseudomonadati</taxon>
        <taxon>Gemmatimonadota</taxon>
        <taxon>Gemmatimonadia</taxon>
        <taxon>Gemmatimonadales</taxon>
        <taxon>Gemmatimonadaceae</taxon>
        <taxon>environmental samples</taxon>
    </lineage>
</organism>
<feature type="compositionally biased region" description="Basic residues" evidence="1">
    <location>
        <begin position="83"/>
        <end position="100"/>
    </location>
</feature>
<proteinExistence type="predicted"/>
<gene>
    <name evidence="2" type="ORF">AVDCRST_MAG11-1813</name>
</gene>
<feature type="compositionally biased region" description="Basic and acidic residues" evidence="1">
    <location>
        <begin position="125"/>
        <end position="145"/>
    </location>
</feature>
<sequence>DRARVLGPAGGGARRRAGGQGAPRLDRPVRSARRPGARRARAGRAARPRAGSRHGARPDRRPRRPVVRPRDAGASVAAPGRGRLPRRAARDLRRRGRHRGAGLGDDADADVHAVGGAEGLRRRHPGPERGRGGGDQGRRPRDPRPVRVRLPAAGDGGAPPRAHLALRRAGAPPHQLRVGVRLPGGRRGDQHRGPRGRHQDGRLPRVGGRRAAREQDQLGGPPDTHPLGRGGVVTAGALAVQEPRDRPENAQEPPLPDRGGQAAGGERCDQRHEERRELRESDPELRLPAVHHGQRPPDGAQDPRRAEGHGRRHRPLHRGVPQSGQLGRGRSV</sequence>
<evidence type="ECO:0000256" key="1">
    <source>
        <dbReference type="SAM" id="MobiDB-lite"/>
    </source>
</evidence>
<feature type="non-terminal residue" evidence="2">
    <location>
        <position position="1"/>
    </location>
</feature>
<feature type="compositionally biased region" description="Basic and acidic residues" evidence="1">
    <location>
        <begin position="266"/>
        <end position="285"/>
    </location>
</feature>
<dbReference type="AlphaFoldDB" id="A0A6J4KVK0"/>
<feature type="region of interest" description="Disordered" evidence="1">
    <location>
        <begin position="1"/>
        <end position="332"/>
    </location>
</feature>
<evidence type="ECO:0000313" key="2">
    <source>
        <dbReference type="EMBL" id="CAA9316660.1"/>
    </source>
</evidence>
<protein>
    <submittedName>
        <fullName evidence="2">Peptide chain release factor 2 @ programmed frameshift-containing</fullName>
    </submittedName>
</protein>
<dbReference type="EMBL" id="CADCTU010000415">
    <property type="protein sequence ID" value="CAA9316660.1"/>
    <property type="molecule type" value="Genomic_DNA"/>
</dbReference>
<name>A0A6J4KVK0_9BACT</name>
<reference evidence="2" key="1">
    <citation type="submission" date="2020-02" db="EMBL/GenBank/DDBJ databases">
        <authorList>
            <person name="Meier V. D."/>
        </authorList>
    </citation>
    <scope>NUCLEOTIDE SEQUENCE</scope>
    <source>
        <strain evidence="2">AVDCRST_MAG11</strain>
    </source>
</reference>
<feature type="compositionally biased region" description="Low complexity" evidence="1">
    <location>
        <begin position="148"/>
        <end position="183"/>
    </location>
</feature>
<feature type="compositionally biased region" description="Basic residues" evidence="1">
    <location>
        <begin position="30"/>
        <end position="67"/>
    </location>
</feature>